<dbReference type="Pfam" id="PF00924">
    <property type="entry name" value="MS_channel_2nd"/>
    <property type="match status" value="1"/>
</dbReference>
<comment type="similarity">
    <text evidence="2">Belongs to the MscS (TC 1.A.23) family.</text>
</comment>
<dbReference type="PANTHER" id="PTHR30414:SF0">
    <property type="entry name" value="MINICONDUCTANCE MECHANOSENSITIVE CHANNEL YBDG"/>
    <property type="match status" value="1"/>
</dbReference>
<evidence type="ECO:0000256" key="6">
    <source>
        <dbReference type="SAM" id="Phobius"/>
    </source>
</evidence>
<evidence type="ECO:0000259" key="7">
    <source>
        <dbReference type="Pfam" id="PF00924"/>
    </source>
</evidence>
<comment type="subcellular location">
    <subcellularLocation>
        <location evidence="1">Endomembrane system</location>
        <topology evidence="1">Multi-pass membrane protein</topology>
    </subcellularLocation>
</comment>
<evidence type="ECO:0000259" key="8">
    <source>
        <dbReference type="Pfam" id="PF21082"/>
    </source>
</evidence>
<accession>A0A1Z2XGB0</accession>
<dbReference type="Gene3D" id="2.30.30.60">
    <property type="match status" value="1"/>
</dbReference>
<gene>
    <name evidence="9" type="ORF">A4V02_12385</name>
</gene>
<keyword evidence="10" id="KW-1185">Reference proteome</keyword>
<evidence type="ECO:0000313" key="9">
    <source>
        <dbReference type="EMBL" id="ANU64438.1"/>
    </source>
</evidence>
<sequence length="397" mass="44398">MSDSIKEIVGTIAPETLHPHLASVLLLSGIAIVAMIAYFVTKGVLMMFEKVILRSPTDWDDDMLNPRLMRAVSQLAPALVVSWLLPQTFADSPASVKWIDVVTSLYILWAIVRIVVIIIDNLYKALLRRDNLKAYAITGIFQMFKLIMIGIGVIIAVSILIGKTPIAILTALGASAAVLSLVFKDTILGLVAGIQLTANKMLQRGDWIAMPNRDLNGEVIDVSLTTVKVRNWDNSVTTVPPYSLITDSFRNYRPMQISGGRRVDRSIYIDINTVRLVSDDELSRLCEDGLVPDDNGDDVRNRRGGNVNLRLLRDYLEWYLRTHPEVNADMTLMVRQMAPTQSGLPVQLYFFIRETAWVKYEHIQADIFDYVYAVVRKFGLAIFQTPSGTDISGRGLL</sequence>
<name>A0A1B1SCC6_9BACT</name>
<evidence type="ECO:0000256" key="3">
    <source>
        <dbReference type="ARBA" id="ARBA00022692"/>
    </source>
</evidence>
<dbReference type="AlphaFoldDB" id="A0A1B1SCC6"/>
<feature type="transmembrane region" description="Helical" evidence="6">
    <location>
        <begin position="167"/>
        <end position="194"/>
    </location>
</feature>
<feature type="domain" description="Mechanosensitive ion channel MscS" evidence="7">
    <location>
        <begin position="185"/>
        <end position="253"/>
    </location>
</feature>
<keyword evidence="4 6" id="KW-1133">Transmembrane helix</keyword>
<reference evidence="10" key="1">
    <citation type="submission" date="2016-04" db="EMBL/GenBank/DDBJ databases">
        <title>Complete Genome Sequences of Twelve Strains of a Stable Defined Moderately Diverse Mouse Microbiota 2 (sDMDMm2).</title>
        <authorList>
            <person name="Uchimura Y."/>
            <person name="Wyss M."/>
            <person name="Brugiroux S."/>
            <person name="Limenitakis J.P."/>
            <person name="Stecher B."/>
            <person name="McCoy K.D."/>
            <person name="Macpherson A.J."/>
        </authorList>
    </citation>
    <scope>NUCLEOTIDE SEQUENCE [LARGE SCALE GENOMIC DNA]</scope>
    <source>
        <strain evidence="10">YL27</strain>
    </source>
</reference>
<dbReference type="EMBL" id="CP015402">
    <property type="protein sequence ID" value="ANU64438.1"/>
    <property type="molecule type" value="Genomic_DNA"/>
</dbReference>
<evidence type="ECO:0008006" key="11">
    <source>
        <dbReference type="Google" id="ProtNLM"/>
    </source>
</evidence>
<dbReference type="PANTHER" id="PTHR30414">
    <property type="entry name" value="MINICONDUCTANCE MECHANOSENSITIVE CHANNEL YBDG"/>
    <property type="match status" value="1"/>
</dbReference>
<evidence type="ECO:0000256" key="5">
    <source>
        <dbReference type="ARBA" id="ARBA00023136"/>
    </source>
</evidence>
<evidence type="ECO:0000256" key="2">
    <source>
        <dbReference type="ARBA" id="ARBA00008017"/>
    </source>
</evidence>
<dbReference type="InterPro" id="IPR049278">
    <property type="entry name" value="MS_channel_C"/>
</dbReference>
<proteinExistence type="inferred from homology"/>
<dbReference type="SUPFAM" id="SSF50182">
    <property type="entry name" value="Sm-like ribonucleoproteins"/>
    <property type="match status" value="1"/>
</dbReference>
<dbReference type="GeneID" id="65537672"/>
<dbReference type="InterPro" id="IPR006685">
    <property type="entry name" value="MscS_channel_2nd"/>
</dbReference>
<keyword evidence="5 6" id="KW-0472">Membrane</keyword>
<dbReference type="InterPro" id="IPR030192">
    <property type="entry name" value="YbdG"/>
</dbReference>
<dbReference type="Proteomes" id="UP000186351">
    <property type="component" value="Chromosome"/>
</dbReference>
<evidence type="ECO:0000313" key="10">
    <source>
        <dbReference type="Proteomes" id="UP000186351"/>
    </source>
</evidence>
<dbReference type="Pfam" id="PF21082">
    <property type="entry name" value="MS_channel_3rd"/>
    <property type="match status" value="1"/>
</dbReference>
<feature type="transmembrane region" description="Helical" evidence="6">
    <location>
        <begin position="135"/>
        <end position="161"/>
    </location>
</feature>
<evidence type="ECO:0000256" key="4">
    <source>
        <dbReference type="ARBA" id="ARBA00022989"/>
    </source>
</evidence>
<dbReference type="InterPro" id="IPR010920">
    <property type="entry name" value="LSM_dom_sf"/>
</dbReference>
<dbReference type="STRING" id="1796646.A4V02_12385"/>
<dbReference type="GO" id="GO:0005886">
    <property type="term" value="C:plasma membrane"/>
    <property type="evidence" value="ECO:0007669"/>
    <property type="project" value="TreeGrafter"/>
</dbReference>
<dbReference type="GO" id="GO:0012505">
    <property type="term" value="C:endomembrane system"/>
    <property type="evidence" value="ECO:0007669"/>
    <property type="project" value="UniProtKB-SubCell"/>
</dbReference>
<dbReference type="KEGG" id="pary:A4V02_12385"/>
<dbReference type="OrthoDB" id="9775207at2"/>
<dbReference type="GO" id="GO:0071470">
    <property type="term" value="P:cellular response to osmotic stress"/>
    <property type="evidence" value="ECO:0007669"/>
    <property type="project" value="InterPro"/>
</dbReference>
<accession>A0A1B1SCC6</accession>
<dbReference type="RefSeq" id="WP_068961717.1">
    <property type="nucleotide sequence ID" value="NZ_CAJTAP010000021.1"/>
</dbReference>
<organism evidence="9 10">
    <name type="scientific">Muribaculum intestinale</name>
    <dbReference type="NCBI Taxonomy" id="1796646"/>
    <lineage>
        <taxon>Bacteria</taxon>
        <taxon>Pseudomonadati</taxon>
        <taxon>Bacteroidota</taxon>
        <taxon>Bacteroidia</taxon>
        <taxon>Bacteroidales</taxon>
        <taxon>Muribaculaceae</taxon>
        <taxon>Muribaculum</taxon>
    </lineage>
</organism>
<dbReference type="GO" id="GO:0008381">
    <property type="term" value="F:mechanosensitive monoatomic ion channel activity"/>
    <property type="evidence" value="ECO:0007669"/>
    <property type="project" value="InterPro"/>
</dbReference>
<feature type="domain" description="Mechanosensitive ion channel MscS C-terminal" evidence="8">
    <location>
        <begin position="309"/>
        <end position="382"/>
    </location>
</feature>
<keyword evidence="3 6" id="KW-0812">Transmembrane</keyword>
<protein>
    <recommendedName>
        <fullName evidence="11">Mechanosensitive ion channel</fullName>
    </recommendedName>
</protein>
<evidence type="ECO:0000256" key="1">
    <source>
        <dbReference type="ARBA" id="ARBA00004127"/>
    </source>
</evidence>
<feature type="transmembrane region" description="Helical" evidence="6">
    <location>
        <begin position="24"/>
        <end position="48"/>
    </location>
</feature>
<feature type="transmembrane region" description="Helical" evidence="6">
    <location>
        <begin position="105"/>
        <end position="123"/>
    </location>
</feature>
<dbReference type="InterPro" id="IPR023408">
    <property type="entry name" value="MscS_beta-dom_sf"/>
</dbReference>